<dbReference type="EMBL" id="JAAMOZ010000001">
    <property type="protein sequence ID" value="NIH55500.1"/>
    <property type="molecule type" value="Genomic_DNA"/>
</dbReference>
<sequence length="195" mass="21637">MTATSIPAHLATVEDGIRRLRRDILLRNLQPGLSAETIRTTLASVDLPSAPELEALYGWHDGTATPPGVKLGSIYLLPGYYLLSLEDAVANYKAFVGDRRWTTGWLPVFADGGGDFYVVDFTAPSPNPVRLFWIDEDEAPIEFGSITAMLNTIGQGYERGVFVNDEHGYLEMDSLDFEKVAAELNPDIKWWTEDV</sequence>
<keyword evidence="2" id="KW-1185">Reference proteome</keyword>
<evidence type="ECO:0000313" key="2">
    <source>
        <dbReference type="Proteomes" id="UP000749311"/>
    </source>
</evidence>
<proteinExistence type="predicted"/>
<name>A0ABX0SE45_9ACTN</name>
<reference evidence="1 2" key="1">
    <citation type="submission" date="2020-02" db="EMBL/GenBank/DDBJ databases">
        <title>Sequencing the genomes of 1000 actinobacteria strains.</title>
        <authorList>
            <person name="Klenk H.-P."/>
        </authorList>
    </citation>
    <scope>NUCLEOTIDE SEQUENCE [LARGE SCALE GENOMIC DNA]</scope>
    <source>
        <strain evidence="1 2">DSM 19609</strain>
    </source>
</reference>
<dbReference type="RefSeq" id="WP_167163911.1">
    <property type="nucleotide sequence ID" value="NZ_BAAAOO010000012.1"/>
</dbReference>
<accession>A0ABX0SE45</accession>
<protein>
    <submittedName>
        <fullName evidence="1">Cell wall assembly regulator SMI1</fullName>
    </submittedName>
</protein>
<evidence type="ECO:0000313" key="1">
    <source>
        <dbReference type="EMBL" id="NIH55500.1"/>
    </source>
</evidence>
<organism evidence="1 2">
    <name type="scientific">Brooklawnia cerclae</name>
    <dbReference type="NCBI Taxonomy" id="349934"/>
    <lineage>
        <taxon>Bacteria</taxon>
        <taxon>Bacillati</taxon>
        <taxon>Actinomycetota</taxon>
        <taxon>Actinomycetes</taxon>
        <taxon>Propionibacteriales</taxon>
        <taxon>Propionibacteriaceae</taxon>
        <taxon>Brooklawnia</taxon>
    </lineage>
</organism>
<comment type="caution">
    <text evidence="1">The sequence shown here is derived from an EMBL/GenBank/DDBJ whole genome shotgun (WGS) entry which is preliminary data.</text>
</comment>
<gene>
    <name evidence="1" type="ORF">FB473_000145</name>
</gene>
<dbReference type="Proteomes" id="UP000749311">
    <property type="component" value="Unassembled WGS sequence"/>
</dbReference>